<evidence type="ECO:0000313" key="1">
    <source>
        <dbReference type="EMBL" id="KAI8674547.1"/>
    </source>
</evidence>
<reference evidence="1" key="1">
    <citation type="submission" date="2022-06" db="EMBL/GenBank/DDBJ databases">
        <title>Fusarium solani species complex genomes reveal bases of compartmentalisation and animal pathogenesis.</title>
        <authorList>
            <person name="Tsai I.J."/>
        </authorList>
    </citation>
    <scope>NUCLEOTIDE SEQUENCE</scope>
    <source>
        <strain evidence="1">Fu6.1</strain>
    </source>
</reference>
<name>A0ACC0R4H8_9HYPO</name>
<comment type="caution">
    <text evidence="1">The sequence shown here is derived from an EMBL/GenBank/DDBJ whole genome shotgun (WGS) entry which is preliminary data.</text>
</comment>
<gene>
    <name evidence="1" type="ORF">NCS57_00352700</name>
</gene>
<organism evidence="1 2">
    <name type="scientific">Fusarium keratoplasticum</name>
    <dbReference type="NCBI Taxonomy" id="1328300"/>
    <lineage>
        <taxon>Eukaryota</taxon>
        <taxon>Fungi</taxon>
        <taxon>Dikarya</taxon>
        <taxon>Ascomycota</taxon>
        <taxon>Pezizomycotina</taxon>
        <taxon>Sordariomycetes</taxon>
        <taxon>Hypocreomycetidae</taxon>
        <taxon>Hypocreales</taxon>
        <taxon>Nectriaceae</taxon>
        <taxon>Fusarium</taxon>
        <taxon>Fusarium solani species complex</taxon>
    </lineage>
</organism>
<dbReference type="Proteomes" id="UP001065298">
    <property type="component" value="Chromosome 3"/>
</dbReference>
<keyword evidence="2" id="KW-1185">Reference proteome</keyword>
<protein>
    <submittedName>
        <fullName evidence="1">Uncharacterized protein</fullName>
    </submittedName>
</protein>
<evidence type="ECO:0000313" key="2">
    <source>
        <dbReference type="Proteomes" id="UP001065298"/>
    </source>
</evidence>
<proteinExistence type="predicted"/>
<accession>A0ACC0R4H8</accession>
<dbReference type="EMBL" id="CM046505">
    <property type="protein sequence ID" value="KAI8674547.1"/>
    <property type="molecule type" value="Genomic_DNA"/>
</dbReference>
<sequence length="111" mass="12707">MAPSSNAQREMELMDCFKNVPQFEAMMSTLRLGQRAQSQLPKDQYDQYLQFAAKAGACLYSERGGIPFPWNPEAEEIQMQVSRAFSDYPEAVSNFRQFVRYGHEALARQSS</sequence>